<keyword evidence="3" id="KW-0238">DNA-binding</keyword>
<dbReference type="GO" id="GO:0005829">
    <property type="term" value="C:cytosol"/>
    <property type="evidence" value="ECO:0007669"/>
    <property type="project" value="TreeGrafter"/>
</dbReference>
<dbReference type="Proteomes" id="UP000295621">
    <property type="component" value="Unassembled WGS sequence"/>
</dbReference>
<accession>A0A4R4RQJ2</accession>
<comment type="similarity">
    <text evidence="1">Belongs to the LysR transcriptional regulatory family.</text>
</comment>
<dbReference type="FunFam" id="1.10.10.10:FF:000001">
    <property type="entry name" value="LysR family transcriptional regulator"/>
    <property type="match status" value="1"/>
</dbReference>
<dbReference type="SUPFAM" id="SSF46785">
    <property type="entry name" value="Winged helix' DNA-binding domain"/>
    <property type="match status" value="1"/>
</dbReference>
<evidence type="ECO:0000256" key="2">
    <source>
        <dbReference type="ARBA" id="ARBA00023015"/>
    </source>
</evidence>
<comment type="caution">
    <text evidence="6">The sequence shown here is derived from an EMBL/GenBank/DDBJ whole genome shotgun (WGS) entry which is preliminary data.</text>
</comment>
<dbReference type="PRINTS" id="PR00039">
    <property type="entry name" value="HTHLYSR"/>
</dbReference>
<dbReference type="InterPro" id="IPR050950">
    <property type="entry name" value="HTH-type_LysR_regulators"/>
</dbReference>
<dbReference type="GO" id="GO:0003677">
    <property type="term" value="F:DNA binding"/>
    <property type="evidence" value="ECO:0007669"/>
    <property type="project" value="UniProtKB-KW"/>
</dbReference>
<dbReference type="Gene3D" id="3.40.190.290">
    <property type="match status" value="1"/>
</dbReference>
<gene>
    <name evidence="6" type="ORF">E1212_09965</name>
</gene>
<dbReference type="InterPro" id="IPR000847">
    <property type="entry name" value="LysR_HTH_N"/>
</dbReference>
<reference evidence="6 7" key="1">
    <citation type="submission" date="2019-02" db="EMBL/GenBank/DDBJ databases">
        <title>Draft genome sequences of novel Actinobacteria.</title>
        <authorList>
            <person name="Sahin N."/>
            <person name="Ay H."/>
            <person name="Saygin H."/>
        </authorList>
    </citation>
    <scope>NUCLEOTIDE SEQUENCE [LARGE SCALE GENOMIC DNA]</scope>
    <source>
        <strain evidence="6 7">KC603</strain>
    </source>
</reference>
<dbReference type="Gene3D" id="1.10.10.10">
    <property type="entry name" value="Winged helix-like DNA-binding domain superfamily/Winged helix DNA-binding domain"/>
    <property type="match status" value="1"/>
</dbReference>
<protein>
    <submittedName>
        <fullName evidence="6">LysR family transcriptional regulator</fullName>
    </submittedName>
</protein>
<dbReference type="SUPFAM" id="SSF53850">
    <property type="entry name" value="Periplasmic binding protein-like II"/>
    <property type="match status" value="1"/>
</dbReference>
<dbReference type="PANTHER" id="PTHR30419:SF31">
    <property type="entry name" value="BLR3139 PROTEIN"/>
    <property type="match status" value="1"/>
</dbReference>
<dbReference type="InterPro" id="IPR036390">
    <property type="entry name" value="WH_DNA-bd_sf"/>
</dbReference>
<dbReference type="PROSITE" id="PS50931">
    <property type="entry name" value="HTH_LYSR"/>
    <property type="match status" value="1"/>
</dbReference>
<dbReference type="InterPro" id="IPR005119">
    <property type="entry name" value="LysR_subst-bd"/>
</dbReference>
<evidence type="ECO:0000313" key="7">
    <source>
        <dbReference type="Proteomes" id="UP000295621"/>
    </source>
</evidence>
<evidence type="ECO:0000256" key="1">
    <source>
        <dbReference type="ARBA" id="ARBA00009437"/>
    </source>
</evidence>
<evidence type="ECO:0000313" key="6">
    <source>
        <dbReference type="EMBL" id="TDC52157.1"/>
    </source>
</evidence>
<dbReference type="GO" id="GO:0003700">
    <property type="term" value="F:DNA-binding transcription factor activity"/>
    <property type="evidence" value="ECO:0007669"/>
    <property type="project" value="InterPro"/>
</dbReference>
<evidence type="ECO:0000259" key="5">
    <source>
        <dbReference type="PROSITE" id="PS50931"/>
    </source>
</evidence>
<proteinExistence type="inferred from homology"/>
<keyword evidence="4" id="KW-0804">Transcription</keyword>
<dbReference type="AlphaFoldDB" id="A0A4R4RQJ2"/>
<sequence>MELRHLEHFVAVAEEGHFTRAAQRLIISQSGLSASIRTLERELGAALFHRNTRQVSLTEAGRALLAESRRTLASVEAAREAVAAVNGLLRGTLRIGTEQCLGAVDVPRLLARFRAAHAGVEVRLDQAGSARLLDDVRASVLDAAFVPVVGVPPDDVELVPLHSEAVVALCRPDHPLAGSGTVKLDELHDAAFVDLQEGWGARQAADAAFAAAGLDRRVTMEVNDVHTLLDLVGHGLGVALVPEHVTRKRAAQGLDVLMIEDVLPRWAVSVALPAAERRGVAVDRLLELLGQPA</sequence>
<dbReference type="RefSeq" id="WP_131981853.1">
    <property type="nucleotide sequence ID" value="NZ_SMKL01000017.1"/>
</dbReference>
<dbReference type="PANTHER" id="PTHR30419">
    <property type="entry name" value="HTH-TYPE TRANSCRIPTIONAL REGULATOR YBHD"/>
    <property type="match status" value="1"/>
</dbReference>
<dbReference type="OrthoDB" id="3181812at2"/>
<dbReference type="Pfam" id="PF03466">
    <property type="entry name" value="LysR_substrate"/>
    <property type="match status" value="1"/>
</dbReference>
<feature type="domain" description="HTH lysR-type" evidence="5">
    <location>
        <begin position="1"/>
        <end position="58"/>
    </location>
</feature>
<organism evidence="6 7">
    <name type="scientific">Jiangella ureilytica</name>
    <dbReference type="NCBI Taxonomy" id="2530374"/>
    <lineage>
        <taxon>Bacteria</taxon>
        <taxon>Bacillati</taxon>
        <taxon>Actinomycetota</taxon>
        <taxon>Actinomycetes</taxon>
        <taxon>Jiangellales</taxon>
        <taxon>Jiangellaceae</taxon>
        <taxon>Jiangella</taxon>
    </lineage>
</organism>
<dbReference type="Pfam" id="PF00126">
    <property type="entry name" value="HTH_1"/>
    <property type="match status" value="1"/>
</dbReference>
<evidence type="ECO:0000256" key="3">
    <source>
        <dbReference type="ARBA" id="ARBA00023125"/>
    </source>
</evidence>
<name>A0A4R4RQJ2_9ACTN</name>
<keyword evidence="2" id="KW-0805">Transcription regulation</keyword>
<evidence type="ECO:0000256" key="4">
    <source>
        <dbReference type="ARBA" id="ARBA00023163"/>
    </source>
</evidence>
<dbReference type="InterPro" id="IPR036388">
    <property type="entry name" value="WH-like_DNA-bd_sf"/>
</dbReference>
<keyword evidence="7" id="KW-1185">Reference proteome</keyword>
<dbReference type="EMBL" id="SMKL01000017">
    <property type="protein sequence ID" value="TDC52157.1"/>
    <property type="molecule type" value="Genomic_DNA"/>
</dbReference>